<proteinExistence type="inferred from homology"/>
<evidence type="ECO:0000256" key="4">
    <source>
        <dbReference type="ARBA" id="ARBA00023159"/>
    </source>
</evidence>
<dbReference type="Proteomes" id="UP000183263">
    <property type="component" value="Unassembled WGS sequence"/>
</dbReference>
<dbReference type="RefSeq" id="WP_072737186.1">
    <property type="nucleotide sequence ID" value="NZ_CP048813.1"/>
</dbReference>
<keyword evidence="2" id="KW-0805">Transcription regulation</keyword>
<dbReference type="PANTHER" id="PTHR30346">
    <property type="entry name" value="TRANSCRIPTIONAL DUAL REGULATOR HCAR-RELATED"/>
    <property type="match status" value="1"/>
</dbReference>
<dbReference type="FunFam" id="1.10.10.10:FF:000001">
    <property type="entry name" value="LysR family transcriptional regulator"/>
    <property type="match status" value="1"/>
</dbReference>
<dbReference type="GO" id="GO:0003700">
    <property type="term" value="F:DNA-binding transcription factor activity"/>
    <property type="evidence" value="ECO:0007669"/>
    <property type="project" value="InterPro"/>
</dbReference>
<evidence type="ECO:0000256" key="2">
    <source>
        <dbReference type="ARBA" id="ARBA00023015"/>
    </source>
</evidence>
<gene>
    <name evidence="7" type="ORF">SAMN05444695_10476</name>
</gene>
<keyword evidence="4" id="KW-0010">Activator</keyword>
<dbReference type="Gene3D" id="3.40.190.10">
    <property type="entry name" value="Periplasmic binding protein-like II"/>
    <property type="match status" value="4"/>
</dbReference>
<dbReference type="InterPro" id="IPR036390">
    <property type="entry name" value="WH_DNA-bd_sf"/>
</dbReference>
<evidence type="ECO:0000256" key="5">
    <source>
        <dbReference type="ARBA" id="ARBA00023163"/>
    </source>
</evidence>
<evidence type="ECO:0000256" key="1">
    <source>
        <dbReference type="ARBA" id="ARBA00009437"/>
    </source>
</evidence>
<dbReference type="InterPro" id="IPR000847">
    <property type="entry name" value="LysR_HTH_N"/>
</dbReference>
<dbReference type="EMBL" id="FNDN01000004">
    <property type="protein sequence ID" value="SDH92932.1"/>
    <property type="molecule type" value="Genomic_DNA"/>
</dbReference>
<dbReference type="Pfam" id="PF00126">
    <property type="entry name" value="HTH_1"/>
    <property type="match status" value="1"/>
</dbReference>
<dbReference type="PRINTS" id="PR00039">
    <property type="entry name" value="HTHLYSR"/>
</dbReference>
<evidence type="ECO:0000313" key="7">
    <source>
        <dbReference type="EMBL" id="SDH92932.1"/>
    </source>
</evidence>
<evidence type="ECO:0000256" key="3">
    <source>
        <dbReference type="ARBA" id="ARBA00023125"/>
    </source>
</evidence>
<dbReference type="SUPFAM" id="SSF46785">
    <property type="entry name" value="Winged helix' DNA-binding domain"/>
    <property type="match status" value="1"/>
</dbReference>
<protein>
    <submittedName>
        <fullName evidence="7">DNA-binding transcriptional regulator, LysR family</fullName>
    </submittedName>
</protein>
<keyword evidence="3 7" id="KW-0238">DNA-binding</keyword>
<feature type="domain" description="HTH lysR-type" evidence="6">
    <location>
        <begin position="1"/>
        <end position="58"/>
    </location>
</feature>
<comment type="similarity">
    <text evidence="1">Belongs to the LysR transcriptional regulatory family.</text>
</comment>
<evidence type="ECO:0000259" key="6">
    <source>
        <dbReference type="PROSITE" id="PS50931"/>
    </source>
</evidence>
<dbReference type="Pfam" id="PF03466">
    <property type="entry name" value="LysR_substrate"/>
    <property type="match status" value="1"/>
</dbReference>
<accession>A0A1G8GEV6</accession>
<sequence length="275" mass="29285">MDIRDAEYLVAVVDHGGVTRASKALFIAQPSLSQAIRALERDLGVELFTRGGRELQPTEAGLAFTAAARRVLADVDRGRAAVRDVVDLTGGVLTLSVLNSLAADPLPALAGRFHRRFPEVRLRSLSADTPDTVLRALRTGEADAGLSETGEFTHGLDVARLPDQELVLALHRDLAEELPDPVPVSALADIPMIVEIGETVQPPLENVAVECAHRQAVWELVSQGAGATLVPAAVAARELRDVEARRLDPPMVRDVGVLSRSGRKPPALAGLLALL</sequence>
<dbReference type="CDD" id="cd05466">
    <property type="entry name" value="PBP2_LTTR_substrate"/>
    <property type="match status" value="1"/>
</dbReference>
<dbReference type="Gene3D" id="1.10.10.10">
    <property type="entry name" value="Winged helix-like DNA-binding domain superfamily/Winged helix DNA-binding domain"/>
    <property type="match status" value="1"/>
</dbReference>
<keyword evidence="8" id="KW-1185">Reference proteome</keyword>
<evidence type="ECO:0000313" key="8">
    <source>
        <dbReference type="Proteomes" id="UP000183263"/>
    </source>
</evidence>
<name>A0A1G8GEV6_9NOCA</name>
<organism evidence="7 8">
    <name type="scientific">Rhodococcus triatomae</name>
    <dbReference type="NCBI Taxonomy" id="300028"/>
    <lineage>
        <taxon>Bacteria</taxon>
        <taxon>Bacillati</taxon>
        <taxon>Actinomycetota</taxon>
        <taxon>Actinomycetes</taxon>
        <taxon>Mycobacteriales</taxon>
        <taxon>Nocardiaceae</taxon>
        <taxon>Rhodococcus</taxon>
    </lineage>
</organism>
<dbReference type="InterPro" id="IPR036388">
    <property type="entry name" value="WH-like_DNA-bd_sf"/>
</dbReference>
<dbReference type="GO" id="GO:0003677">
    <property type="term" value="F:DNA binding"/>
    <property type="evidence" value="ECO:0007669"/>
    <property type="project" value="UniProtKB-KW"/>
</dbReference>
<dbReference type="GO" id="GO:0032993">
    <property type="term" value="C:protein-DNA complex"/>
    <property type="evidence" value="ECO:0007669"/>
    <property type="project" value="TreeGrafter"/>
</dbReference>
<dbReference type="SUPFAM" id="SSF53850">
    <property type="entry name" value="Periplasmic binding protein-like II"/>
    <property type="match status" value="1"/>
</dbReference>
<dbReference type="InterPro" id="IPR005119">
    <property type="entry name" value="LysR_subst-bd"/>
</dbReference>
<dbReference type="AlphaFoldDB" id="A0A1G8GEV6"/>
<reference evidence="7 8" key="1">
    <citation type="submission" date="2016-10" db="EMBL/GenBank/DDBJ databases">
        <authorList>
            <person name="de Groot N.N."/>
        </authorList>
    </citation>
    <scope>NUCLEOTIDE SEQUENCE [LARGE SCALE GENOMIC DNA]</scope>
    <source>
        <strain evidence="7 8">DSM 44892</strain>
    </source>
</reference>
<dbReference type="PROSITE" id="PS50931">
    <property type="entry name" value="HTH_LYSR"/>
    <property type="match status" value="1"/>
</dbReference>
<dbReference type="PANTHER" id="PTHR30346:SF28">
    <property type="entry name" value="HTH-TYPE TRANSCRIPTIONAL REGULATOR CYNR"/>
    <property type="match status" value="1"/>
</dbReference>
<keyword evidence="5" id="KW-0804">Transcription</keyword>